<reference evidence="1 2" key="1">
    <citation type="submission" date="2022-12" db="EMBL/GenBank/DDBJ databases">
        <title>Chromosome-level genome assembly of true bugs.</title>
        <authorList>
            <person name="Ma L."/>
            <person name="Li H."/>
        </authorList>
    </citation>
    <scope>NUCLEOTIDE SEQUENCE [LARGE SCALE GENOMIC DNA]</scope>
    <source>
        <strain evidence="1">Lab_2022b</strain>
    </source>
</reference>
<organism evidence="1 2">
    <name type="scientific">Rhynocoris fuscipes</name>
    <dbReference type="NCBI Taxonomy" id="488301"/>
    <lineage>
        <taxon>Eukaryota</taxon>
        <taxon>Metazoa</taxon>
        <taxon>Ecdysozoa</taxon>
        <taxon>Arthropoda</taxon>
        <taxon>Hexapoda</taxon>
        <taxon>Insecta</taxon>
        <taxon>Pterygota</taxon>
        <taxon>Neoptera</taxon>
        <taxon>Paraneoptera</taxon>
        <taxon>Hemiptera</taxon>
        <taxon>Heteroptera</taxon>
        <taxon>Panheteroptera</taxon>
        <taxon>Cimicomorpha</taxon>
        <taxon>Reduviidae</taxon>
        <taxon>Harpactorinae</taxon>
        <taxon>Harpactorini</taxon>
        <taxon>Rhynocoris</taxon>
    </lineage>
</organism>
<dbReference type="Proteomes" id="UP001461498">
    <property type="component" value="Unassembled WGS sequence"/>
</dbReference>
<dbReference type="EMBL" id="JAPXFL010000008">
    <property type="protein sequence ID" value="KAK9502840.1"/>
    <property type="molecule type" value="Genomic_DNA"/>
</dbReference>
<accession>A0AAW1CZ68</accession>
<name>A0AAW1CZ68_9HEMI</name>
<protein>
    <submittedName>
        <fullName evidence="1">Uncharacterized protein</fullName>
    </submittedName>
</protein>
<evidence type="ECO:0000313" key="2">
    <source>
        <dbReference type="Proteomes" id="UP001461498"/>
    </source>
</evidence>
<gene>
    <name evidence="1" type="ORF">O3M35_011536</name>
</gene>
<sequence length="102" mass="11415">MKGRKSQSEFSIDAIDRGVDNYTTAAQSCEFLYLKNSCSQAPESWNCGQFGGSTKAQFIKFKTRRLLPESLEIKGNLEHQRVTVGLKCHRLGCCEIQEVAVP</sequence>
<evidence type="ECO:0000313" key="1">
    <source>
        <dbReference type="EMBL" id="KAK9502840.1"/>
    </source>
</evidence>
<comment type="caution">
    <text evidence="1">The sequence shown here is derived from an EMBL/GenBank/DDBJ whole genome shotgun (WGS) entry which is preliminary data.</text>
</comment>
<proteinExistence type="predicted"/>
<keyword evidence="2" id="KW-1185">Reference proteome</keyword>
<dbReference type="AlphaFoldDB" id="A0AAW1CZ68"/>